<comment type="caution">
    <text evidence="1">The sequence shown here is derived from an EMBL/GenBank/DDBJ whole genome shotgun (WGS) entry which is preliminary data.</text>
</comment>
<keyword evidence="2" id="KW-1185">Reference proteome</keyword>
<protein>
    <submittedName>
        <fullName evidence="1">Uncharacterized protein</fullName>
    </submittedName>
</protein>
<accession>A0AAV7VAI3</accession>
<proteinExistence type="predicted"/>
<organism evidence="1 2">
    <name type="scientific">Pleurodeles waltl</name>
    <name type="common">Iberian ribbed newt</name>
    <dbReference type="NCBI Taxonomy" id="8319"/>
    <lineage>
        <taxon>Eukaryota</taxon>
        <taxon>Metazoa</taxon>
        <taxon>Chordata</taxon>
        <taxon>Craniata</taxon>
        <taxon>Vertebrata</taxon>
        <taxon>Euteleostomi</taxon>
        <taxon>Amphibia</taxon>
        <taxon>Batrachia</taxon>
        <taxon>Caudata</taxon>
        <taxon>Salamandroidea</taxon>
        <taxon>Salamandridae</taxon>
        <taxon>Pleurodelinae</taxon>
        <taxon>Pleurodeles</taxon>
    </lineage>
</organism>
<evidence type="ECO:0000313" key="1">
    <source>
        <dbReference type="EMBL" id="KAJ1198603.1"/>
    </source>
</evidence>
<sequence>MQLTLSCLLLRRCRRQPLTLIAGFLGVTGRWANSTPHPTFFWHTGSPHSRLSAAHQKLLGLGSIAEDPHFPVVRAPSWIAVIHLGMLPPVHRLSPGSQISVSCHTEGTPHIAMSLFEFQLAGNVR</sequence>
<evidence type="ECO:0000313" key="2">
    <source>
        <dbReference type="Proteomes" id="UP001066276"/>
    </source>
</evidence>
<dbReference type="EMBL" id="JANPWB010000003">
    <property type="protein sequence ID" value="KAJ1198603.1"/>
    <property type="molecule type" value="Genomic_DNA"/>
</dbReference>
<dbReference type="Proteomes" id="UP001066276">
    <property type="component" value="Chromosome 2_1"/>
</dbReference>
<dbReference type="AlphaFoldDB" id="A0AAV7VAI3"/>
<name>A0AAV7VAI3_PLEWA</name>
<gene>
    <name evidence="1" type="ORF">NDU88_002442</name>
</gene>
<reference evidence="1" key="1">
    <citation type="journal article" date="2022" name="bioRxiv">
        <title>Sequencing and chromosome-scale assembly of the giantPleurodeles waltlgenome.</title>
        <authorList>
            <person name="Brown T."/>
            <person name="Elewa A."/>
            <person name="Iarovenko S."/>
            <person name="Subramanian E."/>
            <person name="Araus A.J."/>
            <person name="Petzold A."/>
            <person name="Susuki M."/>
            <person name="Suzuki K.-i.T."/>
            <person name="Hayashi T."/>
            <person name="Toyoda A."/>
            <person name="Oliveira C."/>
            <person name="Osipova E."/>
            <person name="Leigh N.D."/>
            <person name="Simon A."/>
            <person name="Yun M.H."/>
        </authorList>
    </citation>
    <scope>NUCLEOTIDE SEQUENCE</scope>
    <source>
        <strain evidence="1">20211129_DDA</strain>
        <tissue evidence="1">Liver</tissue>
    </source>
</reference>